<dbReference type="InterPro" id="IPR033443">
    <property type="entry name" value="PROP1-like_PPR_dom"/>
</dbReference>
<dbReference type="GO" id="GO:0005739">
    <property type="term" value="C:mitochondrion"/>
    <property type="evidence" value="ECO:0007669"/>
    <property type="project" value="UniProtKB-SubCell"/>
</dbReference>
<organism evidence="6 7">
    <name type="scientific">Plakobranchus ocellatus</name>
    <dbReference type="NCBI Taxonomy" id="259542"/>
    <lineage>
        <taxon>Eukaryota</taxon>
        <taxon>Metazoa</taxon>
        <taxon>Spiralia</taxon>
        <taxon>Lophotrochozoa</taxon>
        <taxon>Mollusca</taxon>
        <taxon>Gastropoda</taxon>
        <taxon>Heterobranchia</taxon>
        <taxon>Euthyneura</taxon>
        <taxon>Panpulmonata</taxon>
        <taxon>Sacoglossa</taxon>
        <taxon>Placobranchoidea</taxon>
        <taxon>Plakobranchidae</taxon>
        <taxon>Plakobranchus</taxon>
    </lineage>
</organism>
<dbReference type="GO" id="GO:0032543">
    <property type="term" value="P:mitochondrial translation"/>
    <property type="evidence" value="ECO:0007669"/>
    <property type="project" value="InterPro"/>
</dbReference>
<dbReference type="GO" id="GO:0043024">
    <property type="term" value="F:ribosomal small subunit binding"/>
    <property type="evidence" value="ECO:0007669"/>
    <property type="project" value="InterPro"/>
</dbReference>
<keyword evidence="3" id="KW-0809">Transit peptide</keyword>
<dbReference type="InterPro" id="IPR055063">
    <property type="entry name" value="Rib_mS39_PPR"/>
</dbReference>
<keyword evidence="4" id="KW-0496">Mitochondrion</keyword>
<evidence type="ECO:0000313" key="7">
    <source>
        <dbReference type="Proteomes" id="UP000735302"/>
    </source>
</evidence>
<evidence type="ECO:0000259" key="5">
    <source>
        <dbReference type="Pfam" id="PF17177"/>
    </source>
</evidence>
<evidence type="ECO:0000256" key="4">
    <source>
        <dbReference type="ARBA" id="ARBA00023128"/>
    </source>
</evidence>
<dbReference type="Proteomes" id="UP000735302">
    <property type="component" value="Unassembled WGS sequence"/>
</dbReference>
<keyword evidence="2" id="KW-0677">Repeat</keyword>
<dbReference type="InterPro" id="IPR011990">
    <property type="entry name" value="TPR-like_helical_dom_sf"/>
</dbReference>
<dbReference type="PANTHER" id="PTHR16276">
    <property type="entry name" value="PENTATRICOPEPTIDE REPEAT DOMAIN-CONTAINING PROTEIN 3"/>
    <property type="match status" value="1"/>
</dbReference>
<dbReference type="PANTHER" id="PTHR16276:SF1">
    <property type="entry name" value="SMALL RIBOSOMAL SUBUNIT PROTEIN MS39"/>
    <property type="match status" value="1"/>
</dbReference>
<sequence length="693" mass="79410">MAARIGRSSNLTLIYCREYLFEQNRRTFSTTKFCSGNTWIIRSKSKREKILYEAPKYVQVEKTSKKNEVQTINIPQKIKRSPTAILEALASTVRNDVNQPIYVTIDDPYLYATTDRTKKAHLAAYESGRRTAEHMLALYPDYFTQIWEDPLPNAWKEDGGYIHTELSEESLEERISKRKVADAIDMYRQIVSKGTSLSQKSQEKLLELLVVFNCKDPEQESDISSFINAPGYKTFAPFPPNTWKKNNAAEEVFNALPEQTAFAYCQMIRGMAANYHKEGVMNMFNAMKATQMPVDLETYNSILRVASLDTETMDDVKLFIETILKDMAANGVEPNERTFVSAMVNCRRLSRWSGSKKFVLSLLSEMKACGIDPGLSTYVEIVQIFFYFKDKVPKTQEMFEQIIDNLKGKEFECKSENDVQFFRSAMGTIAAHFPDSKLALKVHEIMQYGQNRDLLTNRQSQYAYYSDLFSVITPLEPIDTVMELYKEVVPYIFFPSSEVFKLILESIEMHDSYHYIPTIYSDIQWTSMFKDFDFLSRFTQTLAQKKLEPKLQSEICMIASSLMQTWATKQHLPDALPVNGVIIGHFIIAHLNNNDPKTSWSLFETYRNNRRMRGADPNEQSLALLTGQIIEAQDYVSAKEILNVMSILDYDISTLVDKALQSMSLSDMERNYLQGLLSSSMSSSSSSDSSDSD</sequence>
<comment type="caution">
    <text evidence="6">The sequence shown here is derived from an EMBL/GenBank/DDBJ whole genome shotgun (WGS) entry which is preliminary data.</text>
</comment>
<evidence type="ECO:0000256" key="1">
    <source>
        <dbReference type="ARBA" id="ARBA00004173"/>
    </source>
</evidence>
<gene>
    <name evidence="6" type="ORF">PoB_004668800</name>
</gene>
<dbReference type="Pfam" id="PF17177">
    <property type="entry name" value="PPR_long"/>
    <property type="match status" value="1"/>
</dbReference>
<keyword evidence="7" id="KW-1185">Reference proteome</keyword>
<evidence type="ECO:0000313" key="6">
    <source>
        <dbReference type="EMBL" id="GFO20183.1"/>
    </source>
</evidence>
<dbReference type="EMBL" id="BLXT01005153">
    <property type="protein sequence ID" value="GFO20183.1"/>
    <property type="molecule type" value="Genomic_DNA"/>
</dbReference>
<evidence type="ECO:0000256" key="2">
    <source>
        <dbReference type="ARBA" id="ARBA00022737"/>
    </source>
</evidence>
<proteinExistence type="predicted"/>
<reference evidence="6 7" key="1">
    <citation type="journal article" date="2021" name="Elife">
        <title>Chloroplast acquisition without the gene transfer in kleptoplastic sea slugs, Plakobranchus ocellatus.</title>
        <authorList>
            <person name="Maeda T."/>
            <person name="Takahashi S."/>
            <person name="Yoshida T."/>
            <person name="Shimamura S."/>
            <person name="Takaki Y."/>
            <person name="Nagai Y."/>
            <person name="Toyoda A."/>
            <person name="Suzuki Y."/>
            <person name="Arimoto A."/>
            <person name="Ishii H."/>
            <person name="Satoh N."/>
            <person name="Nishiyama T."/>
            <person name="Hasebe M."/>
            <person name="Maruyama T."/>
            <person name="Minagawa J."/>
            <person name="Obokata J."/>
            <person name="Shigenobu S."/>
        </authorList>
    </citation>
    <scope>NUCLEOTIDE SEQUENCE [LARGE SCALE GENOMIC DNA]</scope>
</reference>
<protein>
    <submittedName>
        <fullName evidence="6">Pentatricopeptide repeat domain-containing protein 3, mitochondrial</fullName>
    </submittedName>
</protein>
<dbReference type="AlphaFoldDB" id="A0AAV4BKT5"/>
<accession>A0AAV4BKT5</accession>
<dbReference type="GO" id="GO:0019843">
    <property type="term" value="F:rRNA binding"/>
    <property type="evidence" value="ECO:0007669"/>
    <property type="project" value="InterPro"/>
</dbReference>
<evidence type="ECO:0000256" key="3">
    <source>
        <dbReference type="ARBA" id="ARBA00022946"/>
    </source>
</evidence>
<dbReference type="Gene3D" id="1.25.40.10">
    <property type="entry name" value="Tetratricopeptide repeat domain"/>
    <property type="match status" value="1"/>
</dbReference>
<dbReference type="Pfam" id="PF22330">
    <property type="entry name" value="Rib_mS39_PPR"/>
    <property type="match status" value="1"/>
</dbReference>
<dbReference type="InterPro" id="IPR037387">
    <property type="entry name" value="PTCD3"/>
</dbReference>
<comment type="subcellular location">
    <subcellularLocation>
        <location evidence="1">Mitochondrion</location>
    </subcellularLocation>
</comment>
<feature type="domain" description="PROP1-like PPR" evidence="5">
    <location>
        <begin position="279"/>
        <end position="389"/>
    </location>
</feature>
<name>A0AAV4BKT5_9GAST</name>